<accession>A0A517LPG4</accession>
<evidence type="ECO:0000313" key="1">
    <source>
        <dbReference type="EMBL" id="QDS77519.1"/>
    </source>
</evidence>
<gene>
    <name evidence="1" type="ORF">FKW77_000696</name>
</gene>
<organism evidence="1 2">
    <name type="scientific">Venturia effusa</name>
    <dbReference type="NCBI Taxonomy" id="50376"/>
    <lineage>
        <taxon>Eukaryota</taxon>
        <taxon>Fungi</taxon>
        <taxon>Dikarya</taxon>
        <taxon>Ascomycota</taxon>
        <taxon>Pezizomycotina</taxon>
        <taxon>Dothideomycetes</taxon>
        <taxon>Pleosporomycetidae</taxon>
        <taxon>Venturiales</taxon>
        <taxon>Venturiaceae</taxon>
        <taxon>Venturia</taxon>
    </lineage>
</organism>
<proteinExistence type="predicted"/>
<sequence>MVVVCLPFRGQHVSQSPEYNIGLPQQSHQREQQSQPQAKSWVRVLDTGILVVLCCEYESPYHKLICGHLIYTASRGCGRTCRAAVNSTKKLRTEFNCDRCADERTFTEMMKQIRQYWSAALLDNRIILLKDLQPYVDTFKHHLTLGRGAGNGRRGKKAFARTDEELVENFEIQIERLIERSCRYHLDLIMKKRENCIYDEPRDDDYYEENDSGEQLLDDSEEGEVLGNDELWDMGRGNDASVSDLTAALFLRQYAQSSAGVEHKWSIIDDLFRSVEFGDRFESVEETMEAEGGMMATLEVEACLMKSKKGSR</sequence>
<dbReference type="Proteomes" id="UP000316270">
    <property type="component" value="Chromosome 18"/>
</dbReference>
<name>A0A517LPG4_9PEZI</name>
<dbReference type="EMBL" id="CP042202">
    <property type="protein sequence ID" value="QDS77519.1"/>
    <property type="molecule type" value="Genomic_DNA"/>
</dbReference>
<keyword evidence="2" id="KW-1185">Reference proteome</keyword>
<dbReference type="OrthoDB" id="3937787at2759"/>
<dbReference type="AlphaFoldDB" id="A0A517LPG4"/>
<protein>
    <submittedName>
        <fullName evidence="1">Uncharacterized protein</fullName>
    </submittedName>
</protein>
<evidence type="ECO:0000313" key="2">
    <source>
        <dbReference type="Proteomes" id="UP000316270"/>
    </source>
</evidence>
<reference evidence="1 2" key="1">
    <citation type="submission" date="2019-07" db="EMBL/GenBank/DDBJ databases">
        <title>Finished genome of Venturia effusa.</title>
        <authorList>
            <person name="Young C.A."/>
            <person name="Cox M.P."/>
            <person name="Ganley A.R.D."/>
            <person name="David W.J."/>
        </authorList>
    </citation>
    <scope>NUCLEOTIDE SEQUENCE [LARGE SCALE GENOMIC DNA]</scope>
    <source>
        <strain evidence="2">albino</strain>
    </source>
</reference>